<dbReference type="Gene3D" id="3.20.20.140">
    <property type="entry name" value="Metal-dependent hydrolases"/>
    <property type="match status" value="1"/>
</dbReference>
<dbReference type="Gene3D" id="1.10.2020.10">
    <property type="entry name" value="uronate isomerase, domain 2, chain A"/>
    <property type="match status" value="1"/>
</dbReference>
<gene>
    <name evidence="2" type="ORF">ENU08_03445</name>
    <name evidence="1" type="ORF">ENU41_05015</name>
</gene>
<evidence type="ECO:0000313" key="1">
    <source>
        <dbReference type="EMBL" id="HGQ36021.1"/>
    </source>
</evidence>
<dbReference type="AlphaFoldDB" id="A0A7C4JJ85"/>
<evidence type="ECO:0000313" key="2">
    <source>
        <dbReference type="EMBL" id="HGQ64278.1"/>
    </source>
</evidence>
<proteinExistence type="predicted"/>
<dbReference type="EMBL" id="DTBD01000025">
    <property type="protein sequence ID" value="HGQ64278.1"/>
    <property type="molecule type" value="Genomic_DNA"/>
</dbReference>
<evidence type="ECO:0008006" key="3">
    <source>
        <dbReference type="Google" id="ProtNLM"/>
    </source>
</evidence>
<dbReference type="SUPFAM" id="SSF51556">
    <property type="entry name" value="Metallo-dependent hydrolases"/>
    <property type="match status" value="1"/>
</dbReference>
<name>A0A7C4JJ85_9CREN</name>
<dbReference type="InterPro" id="IPR032466">
    <property type="entry name" value="Metal_Hydrolase"/>
</dbReference>
<organism evidence="2">
    <name type="scientific">Ignisphaera aggregans</name>
    <dbReference type="NCBI Taxonomy" id="334771"/>
    <lineage>
        <taxon>Archaea</taxon>
        <taxon>Thermoproteota</taxon>
        <taxon>Thermoprotei</taxon>
        <taxon>Desulfurococcales</taxon>
        <taxon>Desulfurococcaceae</taxon>
        <taxon>Ignisphaera</taxon>
    </lineage>
</organism>
<reference evidence="2" key="1">
    <citation type="journal article" date="2020" name="mSystems">
        <title>Genome- and Community-Level Interaction Insights into Carbon Utilization and Element Cycling Functions of Hydrothermarchaeota in Hydrothermal Sediment.</title>
        <authorList>
            <person name="Zhou Z."/>
            <person name="Liu Y."/>
            <person name="Xu W."/>
            <person name="Pan J."/>
            <person name="Luo Z.H."/>
            <person name="Li M."/>
        </authorList>
    </citation>
    <scope>NUCLEOTIDE SEQUENCE [LARGE SCALE GENOMIC DNA]</scope>
    <source>
        <strain evidence="2">SpSt-637</strain>
        <strain evidence="1">SpSt-667</strain>
    </source>
</reference>
<accession>A0A7C4JJ85</accession>
<dbReference type="EMBL" id="DTCK01000034">
    <property type="protein sequence ID" value="HGQ36021.1"/>
    <property type="molecule type" value="Genomic_DNA"/>
</dbReference>
<comment type="caution">
    <text evidence="2">The sequence shown here is derived from an EMBL/GenBank/DDBJ whole genome shotgun (WGS) entry which is preliminary data.</text>
</comment>
<protein>
    <recommendedName>
        <fullName evidence="3">Glucuronate isomerase</fullName>
    </recommendedName>
</protein>
<sequence length="424" mass="49204">MPNFIELYEELLRELADLEVVDIHQHLNPNQLTAKSFEDIIFYHYIATELASAGMNREEFEKAQRKEKLLMALPYFKYVKNTSTFWCLRHILRNLYGIDVKSIDESNWKEVAEAIEGKQRNGEWAYEVLKKFCKIRKSFLTINPLEPLPQYDRDLFTGALRVEHIVQGLSKDAILKIEQLLGIEINDAESLENAVESLFRKFVNDIVTITVPIQPDEIFGFPHKSEVTIYIRDLKKRGIVNDEERMVIASYVLHKLLSLCSRYKKAVQFMLGVKKPLPMAAPPDYAITVYNPNQILNLVKIFAMYSEVRFDVLIADSALSHQLTVVAKNYPNVSLSGYWWYSMYPEIIRSYLKLRLQMLPYSKIGGFFSDAYVVEWVYGKASLAKKELAYALSEMVYLNYIDRESALELAKSILCENSIHVYKL</sequence>